<protein>
    <submittedName>
        <fullName evidence="7">Chloride intracellular channel exl-1</fullName>
    </submittedName>
</protein>
<sequence>MDTQQEVLLFVKAGDDGKRYGACPFCQRLFMILLAKSSLQQLQFKVATYLDDTFPTPSLDYDDVDADKCCRDVFQKFCYYVKDVSKDSSQLDAELAKINEVLASRTSHYLCGDHMTHLDFELLPKLHQIRVAANALKGYEISPKLRHLWAYIARAYNDDLFTQACPPDQEIIVHWADKPETPNLTMEQKARLARELPKYSFDLPISSP</sequence>
<evidence type="ECO:0000256" key="5">
    <source>
        <dbReference type="ARBA" id="ARBA00023136"/>
    </source>
</evidence>
<dbReference type="PANTHER" id="PTHR43920:SF5">
    <property type="entry name" value="CHLORIDE INTRACELLULAR CHANNEL CLIC"/>
    <property type="match status" value="1"/>
</dbReference>
<comment type="subcellular location">
    <subcellularLocation>
        <location evidence="1">Membrane</location>
        <topology evidence="1">Single-pass membrane protein</topology>
    </subcellularLocation>
</comment>
<keyword evidence="5" id="KW-0472">Membrane</keyword>
<evidence type="ECO:0000256" key="4">
    <source>
        <dbReference type="ARBA" id="ARBA00022989"/>
    </source>
</evidence>
<dbReference type="AlphaFoldDB" id="A0AAV4UGC7"/>
<gene>
    <name evidence="7" type="primary">exl-1</name>
    <name evidence="7" type="ORF">CDAR_218691</name>
</gene>
<feature type="domain" description="CLIC N-terminal" evidence="6">
    <location>
        <begin position="6"/>
        <end position="48"/>
    </location>
</feature>
<dbReference type="SUPFAM" id="SSF47616">
    <property type="entry name" value="GST C-terminal domain-like"/>
    <property type="match status" value="1"/>
</dbReference>
<dbReference type="InterPro" id="IPR036282">
    <property type="entry name" value="Glutathione-S-Trfase_C_sf"/>
</dbReference>
<dbReference type="Pfam" id="PF13410">
    <property type="entry name" value="GST_C_2"/>
    <property type="match status" value="1"/>
</dbReference>
<dbReference type="Gene3D" id="1.20.1050.10">
    <property type="match status" value="1"/>
</dbReference>
<dbReference type="GO" id="GO:0005254">
    <property type="term" value="F:chloride channel activity"/>
    <property type="evidence" value="ECO:0007669"/>
    <property type="project" value="TreeGrafter"/>
</dbReference>
<evidence type="ECO:0000313" key="8">
    <source>
        <dbReference type="Proteomes" id="UP001054837"/>
    </source>
</evidence>
<dbReference type="EMBL" id="BPLQ01011222">
    <property type="protein sequence ID" value="GIY56765.1"/>
    <property type="molecule type" value="Genomic_DNA"/>
</dbReference>
<keyword evidence="8" id="KW-1185">Reference proteome</keyword>
<keyword evidence="4" id="KW-1133">Transmembrane helix</keyword>
<evidence type="ECO:0000313" key="7">
    <source>
        <dbReference type="EMBL" id="GIY56765.1"/>
    </source>
</evidence>
<keyword evidence="3" id="KW-0812">Transmembrane</keyword>
<comment type="similarity">
    <text evidence="2">Belongs to the chloride channel CLIC family.</text>
</comment>
<accession>A0AAV4UGC7</accession>
<organism evidence="7 8">
    <name type="scientific">Caerostris darwini</name>
    <dbReference type="NCBI Taxonomy" id="1538125"/>
    <lineage>
        <taxon>Eukaryota</taxon>
        <taxon>Metazoa</taxon>
        <taxon>Ecdysozoa</taxon>
        <taxon>Arthropoda</taxon>
        <taxon>Chelicerata</taxon>
        <taxon>Arachnida</taxon>
        <taxon>Araneae</taxon>
        <taxon>Araneomorphae</taxon>
        <taxon>Entelegynae</taxon>
        <taxon>Araneoidea</taxon>
        <taxon>Araneidae</taxon>
        <taxon>Caerostris</taxon>
    </lineage>
</organism>
<evidence type="ECO:0000256" key="2">
    <source>
        <dbReference type="ARBA" id="ARBA00007655"/>
    </source>
</evidence>
<dbReference type="GO" id="GO:0005737">
    <property type="term" value="C:cytoplasm"/>
    <property type="evidence" value="ECO:0007669"/>
    <property type="project" value="TreeGrafter"/>
</dbReference>
<reference evidence="7 8" key="1">
    <citation type="submission" date="2021-06" db="EMBL/GenBank/DDBJ databases">
        <title>Caerostris darwini draft genome.</title>
        <authorList>
            <person name="Kono N."/>
            <person name="Arakawa K."/>
        </authorList>
    </citation>
    <scope>NUCLEOTIDE SEQUENCE [LARGE SCALE GENOMIC DNA]</scope>
</reference>
<dbReference type="Gene3D" id="3.40.30.10">
    <property type="entry name" value="Glutaredoxin"/>
    <property type="match status" value="1"/>
</dbReference>
<dbReference type="GO" id="GO:0016324">
    <property type="term" value="C:apical plasma membrane"/>
    <property type="evidence" value="ECO:0007669"/>
    <property type="project" value="TreeGrafter"/>
</dbReference>
<evidence type="ECO:0000256" key="1">
    <source>
        <dbReference type="ARBA" id="ARBA00004167"/>
    </source>
</evidence>
<evidence type="ECO:0000256" key="3">
    <source>
        <dbReference type="ARBA" id="ARBA00022692"/>
    </source>
</evidence>
<dbReference type="PANTHER" id="PTHR43920">
    <property type="entry name" value="CHLORIDE INTRACELLULAR CHANNEL, ISOFORM A"/>
    <property type="match status" value="1"/>
</dbReference>
<dbReference type="InterPro" id="IPR053823">
    <property type="entry name" value="CLIC_N"/>
</dbReference>
<dbReference type="Pfam" id="PF22441">
    <property type="entry name" value="CLIC-like_N"/>
    <property type="match status" value="1"/>
</dbReference>
<dbReference type="Proteomes" id="UP001054837">
    <property type="component" value="Unassembled WGS sequence"/>
</dbReference>
<evidence type="ECO:0000259" key="6">
    <source>
        <dbReference type="Pfam" id="PF22441"/>
    </source>
</evidence>
<proteinExistence type="inferred from homology"/>
<name>A0AAV4UGC7_9ARAC</name>
<comment type="caution">
    <text evidence="7">The sequence shown here is derived from an EMBL/GenBank/DDBJ whole genome shotgun (WGS) entry which is preliminary data.</text>
</comment>